<dbReference type="RefSeq" id="WP_014813236.1">
    <property type="nucleotide sequence ID" value="NC_018025.1"/>
</dbReference>
<evidence type="ECO:0000256" key="1">
    <source>
        <dbReference type="SAM" id="MobiDB-lite"/>
    </source>
</evidence>
<accession>I4CF18</accession>
<organism evidence="2 3">
    <name type="scientific">Desulfomonile tiedjei (strain ATCC 49306 / DSM 6799 / DCB-1)</name>
    <dbReference type="NCBI Taxonomy" id="706587"/>
    <lineage>
        <taxon>Bacteria</taxon>
        <taxon>Pseudomonadati</taxon>
        <taxon>Thermodesulfobacteriota</taxon>
        <taxon>Desulfomonilia</taxon>
        <taxon>Desulfomonilales</taxon>
        <taxon>Desulfomonilaceae</taxon>
        <taxon>Desulfomonile</taxon>
    </lineage>
</organism>
<dbReference type="Proteomes" id="UP000006055">
    <property type="component" value="Chromosome"/>
</dbReference>
<dbReference type="EMBL" id="CP003360">
    <property type="protein sequence ID" value="AFM28159.1"/>
    <property type="molecule type" value="Genomic_DNA"/>
</dbReference>
<proteinExistence type="predicted"/>
<evidence type="ECO:0000313" key="2">
    <source>
        <dbReference type="EMBL" id="AFM28159.1"/>
    </source>
</evidence>
<dbReference type="KEGG" id="dti:Desti_5578"/>
<evidence type="ECO:0000313" key="3">
    <source>
        <dbReference type="Proteomes" id="UP000006055"/>
    </source>
</evidence>
<protein>
    <submittedName>
        <fullName evidence="2">Uncharacterized protein</fullName>
    </submittedName>
</protein>
<keyword evidence="3" id="KW-1185">Reference proteome</keyword>
<gene>
    <name evidence="2" type="ordered locus">Desti_5578</name>
</gene>
<dbReference type="HOGENOM" id="CLU_1608231_0_0_7"/>
<reference evidence="3" key="1">
    <citation type="submission" date="2012-06" db="EMBL/GenBank/DDBJ databases">
        <title>Complete sequence of chromosome of Desulfomonile tiedjei DSM 6799.</title>
        <authorList>
            <person name="Lucas S."/>
            <person name="Copeland A."/>
            <person name="Lapidus A."/>
            <person name="Glavina del Rio T."/>
            <person name="Dalin E."/>
            <person name="Tice H."/>
            <person name="Bruce D."/>
            <person name="Goodwin L."/>
            <person name="Pitluck S."/>
            <person name="Peters L."/>
            <person name="Ovchinnikova G."/>
            <person name="Zeytun A."/>
            <person name="Lu M."/>
            <person name="Kyrpides N."/>
            <person name="Mavromatis K."/>
            <person name="Ivanova N."/>
            <person name="Brettin T."/>
            <person name="Detter J.C."/>
            <person name="Han C."/>
            <person name="Larimer F."/>
            <person name="Land M."/>
            <person name="Hauser L."/>
            <person name="Markowitz V."/>
            <person name="Cheng J.-F."/>
            <person name="Hugenholtz P."/>
            <person name="Woyke T."/>
            <person name="Wu D."/>
            <person name="Spring S."/>
            <person name="Schroeder M."/>
            <person name="Brambilla E."/>
            <person name="Klenk H.-P."/>
            <person name="Eisen J.A."/>
        </authorList>
    </citation>
    <scope>NUCLEOTIDE SEQUENCE [LARGE SCALE GENOMIC DNA]</scope>
    <source>
        <strain evidence="3">ATCC 49306 / DSM 6799 / DCB-1</strain>
    </source>
</reference>
<name>I4CF18_DESTA</name>
<dbReference type="AlphaFoldDB" id="I4CF18"/>
<feature type="region of interest" description="Disordered" evidence="1">
    <location>
        <begin position="138"/>
        <end position="165"/>
    </location>
</feature>
<sequence>MDKIEFKVYDVPVTDLPLYKRYAELLSEINQRIWVIKVDPGFIARYDILALHLMNICDRSRFPDLQSIDENISEYLTSYKKLELLRSLVVNSLNRFVRDRSCRDQYAEYSKTLELYKRQLSEVTKNIDRLTKRAITLTQEAKPSVETRPESPSAAPERAIPPTRR</sequence>